<evidence type="ECO:0000313" key="7">
    <source>
        <dbReference type="Ensembl" id="ENSSORP00005000103.1"/>
    </source>
</evidence>
<keyword evidence="2" id="KW-0677">Repeat</keyword>
<dbReference type="PROSITE" id="PS50294">
    <property type="entry name" value="WD_REPEATS_REGION"/>
    <property type="match status" value="2"/>
</dbReference>
<feature type="compositionally biased region" description="Polar residues" evidence="6">
    <location>
        <begin position="133"/>
        <end position="148"/>
    </location>
</feature>
<proteinExistence type="predicted"/>
<dbReference type="Proteomes" id="UP000472271">
    <property type="component" value="Chromosome 5"/>
</dbReference>
<dbReference type="SMART" id="SM00320">
    <property type="entry name" value="WD40"/>
    <property type="match status" value="2"/>
</dbReference>
<keyword evidence="1 5" id="KW-0853">WD repeat</keyword>
<evidence type="ECO:0000256" key="6">
    <source>
        <dbReference type="SAM" id="MobiDB-lite"/>
    </source>
</evidence>
<evidence type="ECO:0000313" key="8">
    <source>
        <dbReference type="Proteomes" id="UP000472271"/>
    </source>
</evidence>
<dbReference type="Ensembl" id="ENSSORT00005000118.1">
    <property type="protein sequence ID" value="ENSSORP00005000103.1"/>
    <property type="gene ID" value="ENSSORG00005000085.1"/>
</dbReference>
<dbReference type="AlphaFoldDB" id="A0A672Y338"/>
<dbReference type="InterPro" id="IPR001680">
    <property type="entry name" value="WD40_rpt"/>
</dbReference>
<organism evidence="7 8">
    <name type="scientific">Sphaeramia orbicularis</name>
    <name type="common">orbiculate cardinalfish</name>
    <dbReference type="NCBI Taxonomy" id="375764"/>
    <lineage>
        <taxon>Eukaryota</taxon>
        <taxon>Metazoa</taxon>
        <taxon>Chordata</taxon>
        <taxon>Craniata</taxon>
        <taxon>Vertebrata</taxon>
        <taxon>Euteleostomi</taxon>
        <taxon>Actinopterygii</taxon>
        <taxon>Neopterygii</taxon>
        <taxon>Teleostei</taxon>
        <taxon>Neoteleostei</taxon>
        <taxon>Acanthomorphata</taxon>
        <taxon>Gobiaria</taxon>
        <taxon>Kurtiformes</taxon>
        <taxon>Apogonoidei</taxon>
        <taxon>Apogonidae</taxon>
        <taxon>Apogoninae</taxon>
        <taxon>Sphaeramia</taxon>
    </lineage>
</organism>
<feature type="repeat" description="WD" evidence="5">
    <location>
        <begin position="72"/>
        <end position="101"/>
    </location>
</feature>
<dbReference type="InterPro" id="IPR036322">
    <property type="entry name" value="WD40_repeat_dom_sf"/>
</dbReference>
<dbReference type="Pfam" id="PF00400">
    <property type="entry name" value="WD40"/>
    <property type="match status" value="2"/>
</dbReference>
<accession>A0A672Y338</accession>
<feature type="compositionally biased region" description="Low complexity" evidence="6">
    <location>
        <begin position="119"/>
        <end position="132"/>
    </location>
</feature>
<dbReference type="Gene3D" id="2.130.10.10">
    <property type="entry name" value="YVTN repeat-like/Quinoprotein amine dehydrogenase"/>
    <property type="match status" value="1"/>
</dbReference>
<dbReference type="PROSITE" id="PS50082">
    <property type="entry name" value="WD_REPEATS_2"/>
    <property type="match status" value="2"/>
</dbReference>
<evidence type="ECO:0000256" key="3">
    <source>
        <dbReference type="ARBA" id="ARBA00023054"/>
    </source>
</evidence>
<evidence type="ECO:0000256" key="1">
    <source>
        <dbReference type="ARBA" id="ARBA00022574"/>
    </source>
</evidence>
<dbReference type="GO" id="GO:0005814">
    <property type="term" value="C:centriole"/>
    <property type="evidence" value="ECO:0007669"/>
    <property type="project" value="TreeGrafter"/>
</dbReference>
<dbReference type="InterPro" id="IPR015943">
    <property type="entry name" value="WD40/YVTN_repeat-like_dom_sf"/>
</dbReference>
<evidence type="ECO:0000256" key="4">
    <source>
        <dbReference type="ARBA" id="ARBA00039725"/>
    </source>
</evidence>
<dbReference type="GO" id="GO:0036064">
    <property type="term" value="C:ciliary basal body"/>
    <property type="evidence" value="ECO:0007669"/>
    <property type="project" value="TreeGrafter"/>
</dbReference>
<dbReference type="InterPro" id="IPR050505">
    <property type="entry name" value="WDR55/POC1"/>
</dbReference>
<dbReference type="GO" id="GO:0060271">
    <property type="term" value="P:cilium assembly"/>
    <property type="evidence" value="ECO:0007669"/>
    <property type="project" value="TreeGrafter"/>
</dbReference>
<keyword evidence="3" id="KW-0175">Coiled coil</keyword>
<evidence type="ECO:0000256" key="5">
    <source>
        <dbReference type="PROSITE-ProRule" id="PRU00221"/>
    </source>
</evidence>
<name>A0A672Y338_9TELE</name>
<keyword evidence="8" id="KW-1185">Reference proteome</keyword>
<feature type="repeat" description="WD" evidence="5">
    <location>
        <begin position="30"/>
        <end position="71"/>
    </location>
</feature>
<dbReference type="InParanoid" id="A0A672Y338"/>
<evidence type="ECO:0000256" key="2">
    <source>
        <dbReference type="ARBA" id="ARBA00022737"/>
    </source>
</evidence>
<reference evidence="7" key="3">
    <citation type="submission" date="2025-09" db="UniProtKB">
        <authorList>
            <consortium name="Ensembl"/>
        </authorList>
    </citation>
    <scope>IDENTIFICATION</scope>
</reference>
<protein>
    <recommendedName>
        <fullName evidence="4">POC1 centriolar protein homolog A</fullName>
    </recommendedName>
</protein>
<feature type="region of interest" description="Disordered" evidence="6">
    <location>
        <begin position="109"/>
        <end position="153"/>
    </location>
</feature>
<dbReference type="SUPFAM" id="SSF50978">
    <property type="entry name" value="WD40 repeat-like"/>
    <property type="match status" value="1"/>
</dbReference>
<dbReference type="PANTHER" id="PTHR44019">
    <property type="entry name" value="WD REPEAT-CONTAINING PROTEIN 55"/>
    <property type="match status" value="1"/>
</dbReference>
<sequence length="207" mass="22880">MLRGNWGSIRCCINQLHCLNKVCVFLSVFFSVHSGVVNGLSFHPAGNFLITASSDSTMKILDLVEGKLLYTLHGHQGPVTCVAFSRAGDYFASGGSDEQVRTNNQIYRTTHSHTNRNPTTASSSIQQTQTRTEPQLSHQTQAQSNSSDEGVPPALASTLEHIIGQLDILTQTVSILEQRLTLTEDKLKECLENQMEISLHLQRREEA</sequence>
<dbReference type="PANTHER" id="PTHR44019:SF2">
    <property type="entry name" value="POC1 CENTRIOLAR PROTEIN HOMOLOG A"/>
    <property type="match status" value="1"/>
</dbReference>
<reference evidence="7" key="1">
    <citation type="submission" date="2019-06" db="EMBL/GenBank/DDBJ databases">
        <authorList>
            <consortium name="Wellcome Sanger Institute Data Sharing"/>
        </authorList>
    </citation>
    <scope>NUCLEOTIDE SEQUENCE [LARGE SCALE GENOMIC DNA]</scope>
</reference>
<reference evidence="7" key="2">
    <citation type="submission" date="2025-08" db="UniProtKB">
        <authorList>
            <consortium name="Ensembl"/>
        </authorList>
    </citation>
    <scope>IDENTIFICATION</scope>
</reference>